<evidence type="ECO:0000256" key="6">
    <source>
        <dbReference type="ARBA" id="ARBA00022490"/>
    </source>
</evidence>
<dbReference type="GO" id="GO:0035591">
    <property type="term" value="F:signaling adaptor activity"/>
    <property type="evidence" value="ECO:0007669"/>
    <property type="project" value="TreeGrafter"/>
</dbReference>
<feature type="domain" description="SH3" evidence="13">
    <location>
        <begin position="412"/>
        <end position="471"/>
    </location>
</feature>
<dbReference type="SMART" id="SM00326">
    <property type="entry name" value="SH3"/>
    <property type="match status" value="1"/>
</dbReference>
<dbReference type="Gene3D" id="2.30.30.40">
    <property type="entry name" value="SH3 Domains"/>
    <property type="match status" value="1"/>
</dbReference>
<comment type="subcellular location">
    <subcellularLocation>
        <location evidence="2">Cell projection</location>
        <location evidence="2">Filopodium</location>
    </subcellularLocation>
    <subcellularLocation>
        <location evidence="3">Cell projection</location>
        <location evidence="3">Lamellipodium</location>
    </subcellularLocation>
    <subcellularLocation>
        <location evidence="1">Cytoplasm</location>
        <location evidence="1">Cytoskeleton</location>
    </subcellularLocation>
</comment>
<evidence type="ECO:0000256" key="11">
    <source>
        <dbReference type="PROSITE-ProRule" id="PRU00192"/>
    </source>
</evidence>
<dbReference type="InterPro" id="IPR036028">
    <property type="entry name" value="SH3-like_dom_sf"/>
</dbReference>
<reference evidence="15" key="3">
    <citation type="submission" date="2020-05" db="EMBL/GenBank/DDBJ databases">
        <title>Electrophorus electricus (electric eel) genome, fEleEle1, primary haplotype.</title>
        <authorList>
            <person name="Myers G."/>
            <person name="Meyer A."/>
            <person name="Fedrigo O."/>
            <person name="Formenti G."/>
            <person name="Rhie A."/>
            <person name="Tracey A."/>
            <person name="Sims Y."/>
            <person name="Jarvis E.D."/>
        </authorList>
    </citation>
    <scope>NUCLEOTIDE SEQUENCE [LARGE SCALE GENOMIC DNA]</scope>
</reference>
<dbReference type="PROSITE" id="PS50192">
    <property type="entry name" value="T_SNARE"/>
    <property type="match status" value="1"/>
</dbReference>
<dbReference type="FunFam" id="2.30.30.40:FF:000002">
    <property type="entry name" value="abl interactor 1 isoform X1"/>
    <property type="match status" value="1"/>
</dbReference>
<feature type="region of interest" description="Disordered" evidence="12">
    <location>
        <begin position="332"/>
        <end position="403"/>
    </location>
</feature>
<dbReference type="GeneTree" id="ENSGT00940000156089"/>
<feature type="compositionally biased region" description="Polar residues" evidence="12">
    <location>
        <begin position="211"/>
        <end position="235"/>
    </location>
</feature>
<dbReference type="PRINTS" id="PR01217">
    <property type="entry name" value="PRICHEXTENSN"/>
</dbReference>
<evidence type="ECO:0000256" key="7">
    <source>
        <dbReference type="ARBA" id="ARBA00022553"/>
    </source>
</evidence>
<gene>
    <name evidence="15" type="primary">abi2a</name>
</gene>
<reference evidence="15" key="4">
    <citation type="submission" date="2025-08" db="UniProtKB">
        <authorList>
            <consortium name="Ensembl"/>
        </authorList>
    </citation>
    <scope>IDENTIFICATION</scope>
</reference>
<evidence type="ECO:0000259" key="14">
    <source>
        <dbReference type="PROSITE" id="PS50192"/>
    </source>
</evidence>
<dbReference type="Gene3D" id="6.10.140.1620">
    <property type="match status" value="1"/>
</dbReference>
<keyword evidence="5 11" id="KW-0728">SH3 domain</keyword>
<dbReference type="GO" id="GO:0031209">
    <property type="term" value="C:SCAR complex"/>
    <property type="evidence" value="ECO:0007669"/>
    <property type="project" value="TreeGrafter"/>
</dbReference>
<reference evidence="15" key="5">
    <citation type="submission" date="2025-09" db="UniProtKB">
        <authorList>
            <consortium name="Ensembl"/>
        </authorList>
    </citation>
    <scope>IDENTIFICATION</scope>
</reference>
<evidence type="ECO:0000256" key="5">
    <source>
        <dbReference type="ARBA" id="ARBA00022443"/>
    </source>
</evidence>
<evidence type="ECO:0000256" key="10">
    <source>
        <dbReference type="ARBA" id="ARBA00023273"/>
    </source>
</evidence>
<feature type="domain" description="T-SNARE coiled-coil homology" evidence="14">
    <location>
        <begin position="45"/>
        <end position="107"/>
    </location>
</feature>
<keyword evidence="10" id="KW-0966">Cell projection</keyword>
<dbReference type="InterPro" id="IPR000727">
    <property type="entry name" value="T_SNARE_dom"/>
</dbReference>
<sequence length="474" mass="52187">MAELQMLLDEEIPAGRRALLDSFTNLERVAEYCESNYVQSPDKHRALEETKNYTTQSLASVAYLINTLANNVLQMLDIQASQLRRMESSINHISQTVDIHKEKVARREIGILTTNKNTSRTHKIIAPANPERPVRYIRKPIDYNVLDDIGHGVKVNTQNMKMGGLPRTTPPTQKPPSPPMPGKGTIGRHSPYRTLEPVRPPVVPNDYVPSPTRNMTPVQQSPVRTASVNQRNRTYSGSSGGSHPSSRSSSRENSGSGSVGVPIAVPTPSPPSAFPGNHTPTSSSQLLLYSKCLNVLLLYLCVVAGIATQFYSMNRPTSRQIIPTVGGSLPYRRPPSVTGLPATPASQQNGGPFYSQGQVSDTPPPPPPTEESVFEEAQPPAPSSEDYEEEESSVVEYSDPYAEEDPPWAPRAYLEKVVAIYDYTQDKEDELTFQEGAIIYVIKKNDDGWYEGVMSGTTGLFPGNYVESIMHYAE</sequence>
<dbReference type="GO" id="GO:0017124">
    <property type="term" value="F:SH3 domain binding"/>
    <property type="evidence" value="ECO:0007669"/>
    <property type="project" value="TreeGrafter"/>
</dbReference>
<dbReference type="InterPro" id="IPR012849">
    <property type="entry name" value="Abl-interactor_HHR_dom"/>
</dbReference>
<dbReference type="SUPFAM" id="SSF50044">
    <property type="entry name" value="SH3-domain"/>
    <property type="match status" value="1"/>
</dbReference>
<evidence type="ECO:0000256" key="4">
    <source>
        <dbReference type="ARBA" id="ARBA00010020"/>
    </source>
</evidence>
<evidence type="ECO:0000256" key="12">
    <source>
        <dbReference type="SAM" id="MobiDB-lite"/>
    </source>
</evidence>
<evidence type="ECO:0000256" key="9">
    <source>
        <dbReference type="ARBA" id="ARBA00023212"/>
    </source>
</evidence>
<dbReference type="PRINTS" id="PR00452">
    <property type="entry name" value="SH3DOMAIN"/>
</dbReference>
<accession>A0A4W4GUT7</accession>
<feature type="region of interest" description="Disordered" evidence="12">
    <location>
        <begin position="156"/>
        <end position="281"/>
    </location>
</feature>
<evidence type="ECO:0008006" key="17">
    <source>
        <dbReference type="Google" id="ProtNLM"/>
    </source>
</evidence>
<reference evidence="16" key="1">
    <citation type="journal article" date="2014" name="Science">
        <title>Nonhuman genetics. Genomic basis for the convergent evolution of electric organs.</title>
        <authorList>
            <person name="Gallant J.R."/>
            <person name="Traeger L.L."/>
            <person name="Volkening J.D."/>
            <person name="Moffett H."/>
            <person name="Chen P.H."/>
            <person name="Novina C.D."/>
            <person name="Phillips G.N.Jr."/>
            <person name="Anand R."/>
            <person name="Wells G.B."/>
            <person name="Pinch M."/>
            <person name="Guth R."/>
            <person name="Unguez G.A."/>
            <person name="Albert J.S."/>
            <person name="Zakon H.H."/>
            <person name="Samanta M.P."/>
            <person name="Sussman M.R."/>
        </authorList>
    </citation>
    <scope>NUCLEOTIDE SEQUENCE [LARGE SCALE GENOMIC DNA]</scope>
</reference>
<feature type="compositionally biased region" description="Polar residues" evidence="12">
    <location>
        <begin position="344"/>
        <end position="361"/>
    </location>
</feature>
<dbReference type="Proteomes" id="UP000314983">
    <property type="component" value="Chromosome 2"/>
</dbReference>
<dbReference type="GO" id="GO:0005856">
    <property type="term" value="C:cytoskeleton"/>
    <property type="evidence" value="ECO:0007669"/>
    <property type="project" value="UniProtKB-SubCell"/>
</dbReference>
<dbReference type="GO" id="GO:0030027">
    <property type="term" value="C:lamellipodium"/>
    <property type="evidence" value="ECO:0007669"/>
    <property type="project" value="UniProtKB-SubCell"/>
</dbReference>
<dbReference type="InterPro" id="IPR028457">
    <property type="entry name" value="ABI"/>
</dbReference>
<evidence type="ECO:0000256" key="1">
    <source>
        <dbReference type="ARBA" id="ARBA00004245"/>
    </source>
</evidence>
<evidence type="ECO:0000256" key="8">
    <source>
        <dbReference type="ARBA" id="ARBA00023054"/>
    </source>
</evidence>
<feature type="compositionally biased region" description="Pro residues" evidence="12">
    <location>
        <begin position="168"/>
        <end position="181"/>
    </location>
</feature>
<evidence type="ECO:0000256" key="3">
    <source>
        <dbReference type="ARBA" id="ARBA00004510"/>
    </source>
</evidence>
<organism evidence="15 16">
    <name type="scientific">Electrophorus electricus</name>
    <name type="common">Electric eel</name>
    <name type="synonym">Gymnotus electricus</name>
    <dbReference type="NCBI Taxonomy" id="8005"/>
    <lineage>
        <taxon>Eukaryota</taxon>
        <taxon>Metazoa</taxon>
        <taxon>Chordata</taxon>
        <taxon>Craniata</taxon>
        <taxon>Vertebrata</taxon>
        <taxon>Euteleostomi</taxon>
        <taxon>Actinopterygii</taxon>
        <taxon>Neopterygii</taxon>
        <taxon>Teleostei</taxon>
        <taxon>Ostariophysi</taxon>
        <taxon>Gymnotiformes</taxon>
        <taxon>Gymnotoidei</taxon>
        <taxon>Gymnotidae</taxon>
        <taxon>Electrophorus</taxon>
    </lineage>
</organism>
<evidence type="ECO:0000256" key="2">
    <source>
        <dbReference type="ARBA" id="ARBA00004486"/>
    </source>
</evidence>
<dbReference type="InterPro" id="IPR001452">
    <property type="entry name" value="SH3_domain"/>
</dbReference>
<dbReference type="InterPro" id="IPR035726">
    <property type="entry name" value="Abi2_SH3"/>
</dbReference>
<dbReference type="Pfam" id="PF07815">
    <property type="entry name" value="Abi_HHR"/>
    <property type="match status" value="1"/>
</dbReference>
<reference evidence="16" key="2">
    <citation type="journal article" date="2017" name="Sci. Adv.">
        <title>A tail of two voltages: Proteomic comparison of the three electric organs of the electric eel.</title>
        <authorList>
            <person name="Traeger L.L."/>
            <person name="Sabat G."/>
            <person name="Barrett-Wilt G.A."/>
            <person name="Wells G.B."/>
            <person name="Sussman M.R."/>
        </authorList>
    </citation>
    <scope>NUCLEOTIDE SEQUENCE [LARGE SCALE GENOMIC DNA]</scope>
</reference>
<evidence type="ECO:0000313" key="15">
    <source>
        <dbReference type="Ensembl" id="ENSEEEP00000040226.2"/>
    </source>
</evidence>
<dbReference type="Ensembl" id="ENSEEET00000040690.2">
    <property type="protein sequence ID" value="ENSEEEP00000040226.2"/>
    <property type="gene ID" value="ENSEEEG00000019071.2"/>
</dbReference>
<dbReference type="PANTHER" id="PTHR10460:SF26">
    <property type="entry name" value="ABL INTERACTOR 2"/>
    <property type="match status" value="1"/>
</dbReference>
<proteinExistence type="inferred from homology"/>
<name>A0A4W4GUT7_ELEEL</name>
<dbReference type="GO" id="GO:0001764">
    <property type="term" value="P:neuron migration"/>
    <property type="evidence" value="ECO:0007669"/>
    <property type="project" value="TreeGrafter"/>
</dbReference>
<keyword evidence="16" id="KW-1185">Reference proteome</keyword>
<dbReference type="PANTHER" id="PTHR10460">
    <property type="entry name" value="ABL INTERACTOR FAMILY MEMBER"/>
    <property type="match status" value="1"/>
</dbReference>
<dbReference type="Pfam" id="PF00018">
    <property type="entry name" value="SH3_1"/>
    <property type="match status" value="1"/>
</dbReference>
<protein>
    <recommendedName>
        <fullName evidence="17">Abl interactor 2</fullName>
    </recommendedName>
</protein>
<dbReference type="PROSITE" id="PS50002">
    <property type="entry name" value="SH3"/>
    <property type="match status" value="1"/>
</dbReference>
<feature type="compositionally biased region" description="Low complexity" evidence="12">
    <location>
        <begin position="241"/>
        <end position="260"/>
    </location>
</feature>
<keyword evidence="8" id="KW-0175">Coiled coil</keyword>
<dbReference type="CDD" id="cd11972">
    <property type="entry name" value="SH3_Abi2"/>
    <property type="match status" value="1"/>
</dbReference>
<keyword evidence="7" id="KW-0597">Phosphoprotein</keyword>
<keyword evidence="9" id="KW-0206">Cytoskeleton</keyword>
<dbReference type="AlphaFoldDB" id="A0A4W4GUT7"/>
<dbReference type="GO" id="GO:0030175">
    <property type="term" value="C:filopodium"/>
    <property type="evidence" value="ECO:0007669"/>
    <property type="project" value="UniProtKB-SubCell"/>
</dbReference>
<keyword evidence="6" id="KW-0963">Cytoplasm</keyword>
<evidence type="ECO:0000259" key="13">
    <source>
        <dbReference type="PROSITE" id="PS50002"/>
    </source>
</evidence>
<evidence type="ECO:0000313" key="16">
    <source>
        <dbReference type="Proteomes" id="UP000314983"/>
    </source>
</evidence>
<comment type="similarity">
    <text evidence="4">Belongs to the ABI family.</text>
</comment>